<reference evidence="2 3" key="1">
    <citation type="journal article" date="2015" name="Stand. Genomic Sci.">
        <title>Complete genome sequence and description of Salinispira pacifica gen. nov., sp. nov., a novel spirochaete isolated form a hypersaline microbial mat.</title>
        <authorList>
            <person name="Ben Hania W."/>
            <person name="Joseph M."/>
            <person name="Schumann P."/>
            <person name="Bunk B."/>
            <person name="Fiebig A."/>
            <person name="Sproer C."/>
            <person name="Klenk H.P."/>
            <person name="Fardeau M.L."/>
            <person name="Spring S."/>
        </authorList>
    </citation>
    <scope>NUCLEOTIDE SEQUENCE [LARGE SCALE GENOMIC DNA]</scope>
    <source>
        <strain evidence="2 3">L21-RPul-D2</strain>
    </source>
</reference>
<organism evidence="2 3">
    <name type="scientific">Salinispira pacifica</name>
    <dbReference type="NCBI Taxonomy" id="1307761"/>
    <lineage>
        <taxon>Bacteria</taxon>
        <taxon>Pseudomonadati</taxon>
        <taxon>Spirochaetota</taxon>
        <taxon>Spirochaetia</taxon>
        <taxon>Spirochaetales</taxon>
        <taxon>Spirochaetaceae</taxon>
        <taxon>Salinispira</taxon>
    </lineage>
</organism>
<evidence type="ECO:0000313" key="2">
    <source>
        <dbReference type="EMBL" id="AHC13679.1"/>
    </source>
</evidence>
<keyword evidence="1" id="KW-0472">Membrane</keyword>
<sequence>MKHNSTQVQDLYLEQAAVDELGEETWQDISSRPGFSPRDFDAAVDRLKDANTRFLQQHDTQSELAEIRRRAFAESMESRRIASGVLDIPEHGEPLPPKPKKSFISRFKNPGWSAALAAALPVVLVLGLVFRFALPMDQADPAGDGIRTKGLEPRIFIYRDLGDGDAELLEDGDRSFQGDNLQISYLATGKNYGAIISVDSRDVITLHYPENSDILPRLQPYDEVYLPYGYRLDDAPQFERFFFVSSEEAFDVGDLLASIAPQLKSARWTRSGELDFPEEFSVHRIDLVKPAGR</sequence>
<name>V5WDN8_9SPIO</name>
<dbReference type="STRING" id="1307761.L21SP2_0237"/>
<dbReference type="RefSeq" id="WP_024266612.1">
    <property type="nucleotide sequence ID" value="NC_023035.1"/>
</dbReference>
<dbReference type="HOGENOM" id="CLU_1000492_0_0_12"/>
<dbReference type="OrthoDB" id="371348at2"/>
<accession>V5WDN8</accession>
<keyword evidence="1" id="KW-0812">Transmembrane</keyword>
<keyword evidence="3" id="KW-1185">Reference proteome</keyword>
<dbReference type="eggNOG" id="COG5662">
    <property type="taxonomic scope" value="Bacteria"/>
</dbReference>
<dbReference type="KEGG" id="slr:L21SP2_0237"/>
<evidence type="ECO:0000313" key="3">
    <source>
        <dbReference type="Proteomes" id="UP000018680"/>
    </source>
</evidence>
<gene>
    <name evidence="2" type="ORF">L21SP2_0237</name>
</gene>
<evidence type="ECO:0000256" key="1">
    <source>
        <dbReference type="SAM" id="Phobius"/>
    </source>
</evidence>
<proteinExistence type="predicted"/>
<keyword evidence="1" id="KW-1133">Transmembrane helix</keyword>
<dbReference type="Proteomes" id="UP000018680">
    <property type="component" value="Chromosome"/>
</dbReference>
<feature type="transmembrane region" description="Helical" evidence="1">
    <location>
        <begin position="111"/>
        <end position="134"/>
    </location>
</feature>
<dbReference type="AlphaFoldDB" id="V5WDN8"/>
<dbReference type="EMBL" id="CP006939">
    <property type="protein sequence ID" value="AHC13679.1"/>
    <property type="molecule type" value="Genomic_DNA"/>
</dbReference>
<protein>
    <submittedName>
        <fullName evidence="2">ActD</fullName>
    </submittedName>
</protein>